<evidence type="ECO:0000256" key="3">
    <source>
        <dbReference type="ARBA" id="ARBA00022730"/>
    </source>
</evidence>
<keyword evidence="11" id="KW-1185">Reference proteome</keyword>
<dbReference type="OrthoDB" id="9807974at2"/>
<dbReference type="PANTHER" id="PTHR33398">
    <property type="entry name" value="30S RIBOSOMAL PROTEIN S20"/>
    <property type="match status" value="1"/>
</dbReference>
<organism evidence="10 11">
    <name type="scientific">Cohaesibacter celericrescens</name>
    <dbReference type="NCBI Taxonomy" id="2067669"/>
    <lineage>
        <taxon>Bacteria</taxon>
        <taxon>Pseudomonadati</taxon>
        <taxon>Pseudomonadota</taxon>
        <taxon>Alphaproteobacteria</taxon>
        <taxon>Hyphomicrobiales</taxon>
        <taxon>Cohaesibacteraceae</taxon>
    </lineage>
</organism>
<comment type="function">
    <text evidence="1 8">Binds directly to 16S ribosomal RNA.</text>
</comment>
<keyword evidence="6 8" id="KW-0687">Ribonucleoprotein</keyword>
<evidence type="ECO:0000256" key="9">
    <source>
        <dbReference type="SAM" id="MobiDB-lite"/>
    </source>
</evidence>
<dbReference type="SUPFAM" id="SSF46992">
    <property type="entry name" value="Ribosomal protein S20"/>
    <property type="match status" value="1"/>
</dbReference>
<dbReference type="Proteomes" id="UP000234881">
    <property type="component" value="Unassembled WGS sequence"/>
</dbReference>
<dbReference type="EMBL" id="PKUQ01000031">
    <property type="protein sequence ID" value="PLW76147.1"/>
    <property type="molecule type" value="Genomic_DNA"/>
</dbReference>
<gene>
    <name evidence="8" type="primary">rpsT</name>
    <name evidence="10" type="ORF">C0081_14615</name>
</gene>
<evidence type="ECO:0000256" key="5">
    <source>
        <dbReference type="ARBA" id="ARBA00022980"/>
    </source>
</evidence>
<dbReference type="GO" id="GO:0005829">
    <property type="term" value="C:cytosol"/>
    <property type="evidence" value="ECO:0007669"/>
    <property type="project" value="TreeGrafter"/>
</dbReference>
<evidence type="ECO:0000313" key="11">
    <source>
        <dbReference type="Proteomes" id="UP000234881"/>
    </source>
</evidence>
<proteinExistence type="inferred from homology"/>
<keyword evidence="5 8" id="KW-0689">Ribosomal protein</keyword>
<comment type="similarity">
    <text evidence="2 8">Belongs to the bacterial ribosomal protein bS20 family.</text>
</comment>
<reference evidence="10 11" key="1">
    <citation type="submission" date="2018-01" db="EMBL/GenBank/DDBJ databases">
        <title>The draft genome sequence of Cohaesibacter sp. H1304.</title>
        <authorList>
            <person name="Wang N.-N."/>
            <person name="Du Z.-J."/>
        </authorList>
    </citation>
    <scope>NUCLEOTIDE SEQUENCE [LARGE SCALE GENOMIC DNA]</scope>
    <source>
        <strain evidence="10 11">H1304</strain>
    </source>
</reference>
<dbReference type="NCBIfam" id="TIGR00029">
    <property type="entry name" value="S20"/>
    <property type="match status" value="1"/>
</dbReference>
<dbReference type="GO" id="GO:0015935">
    <property type="term" value="C:small ribosomal subunit"/>
    <property type="evidence" value="ECO:0007669"/>
    <property type="project" value="TreeGrafter"/>
</dbReference>
<dbReference type="GO" id="GO:0070181">
    <property type="term" value="F:small ribosomal subunit rRNA binding"/>
    <property type="evidence" value="ECO:0007669"/>
    <property type="project" value="TreeGrafter"/>
</dbReference>
<dbReference type="InterPro" id="IPR036510">
    <property type="entry name" value="Ribosomal_bS20_sf"/>
</dbReference>
<dbReference type="Pfam" id="PF01649">
    <property type="entry name" value="Ribosomal_S20p"/>
    <property type="match status" value="1"/>
</dbReference>
<dbReference type="GO" id="GO:0003735">
    <property type="term" value="F:structural constituent of ribosome"/>
    <property type="evidence" value="ECO:0007669"/>
    <property type="project" value="InterPro"/>
</dbReference>
<evidence type="ECO:0000256" key="1">
    <source>
        <dbReference type="ARBA" id="ARBA00003134"/>
    </source>
</evidence>
<dbReference type="HAMAP" id="MF_00500">
    <property type="entry name" value="Ribosomal_bS20"/>
    <property type="match status" value="1"/>
</dbReference>
<evidence type="ECO:0000256" key="6">
    <source>
        <dbReference type="ARBA" id="ARBA00023274"/>
    </source>
</evidence>
<feature type="region of interest" description="Disordered" evidence="9">
    <location>
        <begin position="1"/>
        <end position="24"/>
    </location>
</feature>
<evidence type="ECO:0000256" key="2">
    <source>
        <dbReference type="ARBA" id="ARBA00007634"/>
    </source>
</evidence>
<comment type="caution">
    <text evidence="10">The sequence shown here is derived from an EMBL/GenBank/DDBJ whole genome shotgun (WGS) entry which is preliminary data.</text>
</comment>
<evidence type="ECO:0000256" key="4">
    <source>
        <dbReference type="ARBA" id="ARBA00022884"/>
    </source>
</evidence>
<keyword evidence="3 8" id="KW-0699">rRNA-binding</keyword>
<keyword evidence="4 8" id="KW-0694">RNA-binding</keyword>
<protein>
    <recommendedName>
        <fullName evidence="7 8">Small ribosomal subunit protein bS20</fullName>
    </recommendedName>
</protein>
<dbReference type="PANTHER" id="PTHR33398:SF1">
    <property type="entry name" value="SMALL RIBOSOMAL SUBUNIT PROTEIN BS20C"/>
    <property type="match status" value="1"/>
</dbReference>
<dbReference type="GO" id="GO:0006412">
    <property type="term" value="P:translation"/>
    <property type="evidence" value="ECO:0007669"/>
    <property type="project" value="UniProtKB-UniRule"/>
</dbReference>
<accession>A0A2N5XNZ7</accession>
<evidence type="ECO:0000256" key="7">
    <source>
        <dbReference type="ARBA" id="ARBA00035136"/>
    </source>
</evidence>
<dbReference type="Gene3D" id="1.20.58.110">
    <property type="entry name" value="Ribosomal protein S20"/>
    <property type="match status" value="1"/>
</dbReference>
<sequence length="88" mass="9593">MANTTSAKKAARKMVRKTAVNKARRTRVRNTIRVVEEAIVAGDQAVAAEALRKAQSEMMTAVSKGVFHKNTASRKISRLSKRVKAIAA</sequence>
<dbReference type="RefSeq" id="WP_101534581.1">
    <property type="nucleotide sequence ID" value="NZ_JBFHIU010000101.1"/>
</dbReference>
<dbReference type="InterPro" id="IPR002583">
    <property type="entry name" value="Ribosomal_bS20"/>
</dbReference>
<evidence type="ECO:0000313" key="10">
    <source>
        <dbReference type="EMBL" id="PLW76147.1"/>
    </source>
</evidence>
<dbReference type="AlphaFoldDB" id="A0A2N5XNZ7"/>
<name>A0A2N5XNZ7_9HYPH</name>
<evidence type="ECO:0000256" key="8">
    <source>
        <dbReference type="HAMAP-Rule" id="MF_00500"/>
    </source>
</evidence>